<proteinExistence type="predicted"/>
<dbReference type="InterPro" id="IPR013784">
    <property type="entry name" value="Carb-bd-like_fold"/>
</dbReference>
<dbReference type="InterPro" id="IPR056190">
    <property type="entry name" value="NOMO_5th"/>
</dbReference>
<dbReference type="AlphaFoldDB" id="A0A8S3QCE9"/>
<evidence type="ECO:0000313" key="4">
    <source>
        <dbReference type="Proteomes" id="UP000683360"/>
    </source>
</evidence>
<dbReference type="Pfam" id="PF13620">
    <property type="entry name" value="CarboxypepD_reg"/>
    <property type="match status" value="1"/>
</dbReference>
<dbReference type="Proteomes" id="UP000683360">
    <property type="component" value="Unassembled WGS sequence"/>
</dbReference>
<dbReference type="GO" id="GO:0030246">
    <property type="term" value="F:carbohydrate binding"/>
    <property type="evidence" value="ECO:0007669"/>
    <property type="project" value="InterPro"/>
</dbReference>
<evidence type="ECO:0000256" key="1">
    <source>
        <dbReference type="ARBA" id="ARBA00022729"/>
    </source>
</evidence>
<evidence type="ECO:0000313" key="3">
    <source>
        <dbReference type="EMBL" id="CAG2192795.1"/>
    </source>
</evidence>
<dbReference type="InterPro" id="IPR051417">
    <property type="entry name" value="SDr/BOS_complex"/>
</dbReference>
<dbReference type="EMBL" id="CAJPWZ010000446">
    <property type="protein sequence ID" value="CAG2192795.1"/>
    <property type="molecule type" value="Genomic_DNA"/>
</dbReference>
<evidence type="ECO:0000259" key="2">
    <source>
        <dbReference type="Pfam" id="PF23194"/>
    </source>
</evidence>
<accession>A0A8S3QCE9</accession>
<keyword evidence="1" id="KW-0732">Signal</keyword>
<dbReference type="PANTHER" id="PTHR23303:SF14">
    <property type="entry name" value="BOS COMPLEX SUBUNIT NOMO1-RELATED"/>
    <property type="match status" value="1"/>
</dbReference>
<dbReference type="GO" id="GO:0005789">
    <property type="term" value="C:endoplasmic reticulum membrane"/>
    <property type="evidence" value="ECO:0007669"/>
    <property type="project" value="TreeGrafter"/>
</dbReference>
<dbReference type="Gene3D" id="2.60.40.1120">
    <property type="entry name" value="Carboxypeptidase-like, regulatory domain"/>
    <property type="match status" value="1"/>
</dbReference>
<dbReference type="Pfam" id="PF23194">
    <property type="entry name" value="NOMO_5th"/>
    <property type="match status" value="1"/>
</dbReference>
<reference evidence="3" key="1">
    <citation type="submission" date="2021-03" db="EMBL/GenBank/DDBJ databases">
        <authorList>
            <person name="Bekaert M."/>
        </authorList>
    </citation>
    <scope>NUCLEOTIDE SEQUENCE</scope>
</reference>
<name>A0A8S3QCE9_MYTED</name>
<dbReference type="PANTHER" id="PTHR23303">
    <property type="entry name" value="CARBOXYPEPTIDASE REGULATORY REGION-CONTAINING"/>
    <property type="match status" value="1"/>
</dbReference>
<dbReference type="InterPro" id="IPR011042">
    <property type="entry name" value="6-blade_b-propeller_TolB-like"/>
</dbReference>
<feature type="domain" description="NOMO fifth transthyretin-like" evidence="2">
    <location>
        <begin position="95"/>
        <end position="185"/>
    </location>
</feature>
<dbReference type="SUPFAM" id="SSF63829">
    <property type="entry name" value="Calcium-dependent phosphotriesterase"/>
    <property type="match status" value="1"/>
</dbReference>
<organism evidence="3 4">
    <name type="scientific">Mytilus edulis</name>
    <name type="common">Blue mussel</name>
    <dbReference type="NCBI Taxonomy" id="6550"/>
    <lineage>
        <taxon>Eukaryota</taxon>
        <taxon>Metazoa</taxon>
        <taxon>Spiralia</taxon>
        <taxon>Lophotrochozoa</taxon>
        <taxon>Mollusca</taxon>
        <taxon>Bivalvia</taxon>
        <taxon>Autobranchia</taxon>
        <taxon>Pteriomorphia</taxon>
        <taxon>Mytilida</taxon>
        <taxon>Mytiloidea</taxon>
        <taxon>Mytilidae</taxon>
        <taxon>Mytilinae</taxon>
        <taxon>Mytilus</taxon>
    </lineage>
</organism>
<keyword evidence="4" id="KW-1185">Reference proteome</keyword>
<gene>
    <name evidence="3" type="ORF">MEDL_7941</name>
</gene>
<dbReference type="SUPFAM" id="SSF49452">
    <property type="entry name" value="Starch-binding domain-like"/>
    <property type="match status" value="1"/>
</dbReference>
<protein>
    <recommendedName>
        <fullName evidence="2">NOMO fifth transthyretin-like domain-containing protein</fullName>
    </recommendedName>
</protein>
<dbReference type="OrthoDB" id="10263633at2759"/>
<comment type="caution">
    <text evidence="3">The sequence shown here is derived from an EMBL/GenBank/DDBJ whole genome shotgun (WGS) entry which is preliminary data.</text>
</comment>
<dbReference type="Gene3D" id="2.120.10.30">
    <property type="entry name" value="TolB, C-terminal domain"/>
    <property type="match status" value="1"/>
</dbReference>
<sequence length="616" mass="68783">MFYFILQQTFQVSGFSVSGRVINSVKGSGVGNAAVYVNSKKQSTTKSDGTYHLENMKTGSYIIKVEADNILFDETSVKISPNTPHLPDIIATKFSLCGQIVIDKLPEGLRQVPPQRRVIYFPEGKNSDAVSIATDKDGKFCTHAASGKYLIKVHLTEEEIAGGLQIIPSEKSIIIPNAPLLDVMFTQFRAKVTGAVACLEKCGSMEVSLEAVGRDDFKQTVQERKFQTGKYDEKIEAQNSLLKIEVDNHTDKLKSEIMKRWEVLHQSTQTVEKEVALRIKSLESQNSEVDDIIKSKHAERVFVDSSELINSMGQNVLSSCTKYTSIPTFLPGHITAFNVGSLENVSTRDEIKIVQTLYTEISDVFHMTACAEDMLWISNSNRLQKVRIEGNSLKIIHEKQMRVYDMVCTQSKDLLLVSVGSVLIQISDQTGEITNSKYEVQDLELTAVHVNSHGKVTVGAFIGKLYNPAIGRRVVIWTSCLKILKGRVVILSEDGDVLNTFSDPPEVKVAFKPKHAFTTPSDRIIISDFTNDLLYVLTSSGNLIKWFDTKLLRIPTPYSLCISNSGHTYIGCVTGTKSSDNAMLYKVNILRIKNNTDQVRKRDSFMLVYNRQCPSY</sequence>